<reference evidence="3" key="2">
    <citation type="submission" date="2020-10" db="EMBL/GenBank/DDBJ databases">
        <authorList>
            <person name="Peck L.D."/>
            <person name="Nowell R.W."/>
            <person name="Flood J."/>
            <person name="Ryan M.J."/>
            <person name="Barraclough T.G."/>
        </authorList>
    </citation>
    <scope>NUCLEOTIDE SEQUENCE</scope>
    <source>
        <strain evidence="3">IMI 127659i</strain>
    </source>
</reference>
<proteinExistence type="predicted"/>
<feature type="compositionally biased region" description="Pro residues" evidence="1">
    <location>
        <begin position="232"/>
        <end position="245"/>
    </location>
</feature>
<evidence type="ECO:0000313" key="4">
    <source>
        <dbReference type="Proteomes" id="UP000750502"/>
    </source>
</evidence>
<reference evidence="3" key="1">
    <citation type="journal article" date="2020" name="bioRxiv">
        <title>Historical genomics reveals the evolutionary mechanisms behind multiple outbreaks of the host-specific coffee wilt pathogen Fusarium xylarioides.</title>
        <authorList>
            <person name="Peck D."/>
            <person name="Nowell R.W."/>
            <person name="Flood J."/>
            <person name="Ryan M.J."/>
            <person name="Barraclough T.G."/>
        </authorList>
    </citation>
    <scope>NUCLEOTIDE SEQUENCE</scope>
    <source>
        <strain evidence="3">IMI 127659i</strain>
    </source>
</reference>
<keyword evidence="4" id="KW-1185">Reference proteome</keyword>
<organism evidence="3 4">
    <name type="scientific">Fusarium xylarioides</name>
    <dbReference type="NCBI Taxonomy" id="221167"/>
    <lineage>
        <taxon>Eukaryota</taxon>
        <taxon>Fungi</taxon>
        <taxon>Dikarya</taxon>
        <taxon>Ascomycota</taxon>
        <taxon>Pezizomycotina</taxon>
        <taxon>Sordariomycetes</taxon>
        <taxon>Hypocreomycetidae</taxon>
        <taxon>Hypocreales</taxon>
        <taxon>Nectriaceae</taxon>
        <taxon>Fusarium</taxon>
        <taxon>Fusarium fujikuroi species complex</taxon>
    </lineage>
</organism>
<evidence type="ECO:0000256" key="1">
    <source>
        <dbReference type="SAM" id="MobiDB-lite"/>
    </source>
</evidence>
<comment type="caution">
    <text evidence="3">The sequence shown here is derived from an EMBL/GenBank/DDBJ whole genome shotgun (WGS) entry which is preliminary data.</text>
</comment>
<feature type="signal peptide" evidence="2">
    <location>
        <begin position="1"/>
        <end position="23"/>
    </location>
</feature>
<protein>
    <submittedName>
        <fullName evidence="3">Uncharacterized protein</fullName>
    </submittedName>
</protein>
<accession>A0A9P7HLQ8</accession>
<sequence length="366" mass="39184">MLTNQFLQLALLTAANLPGLVNAGIGSFSLLHLNPSIVVGIEANTEYHLTDPAAAYGTAVQQLPLNPPSAVANESSTIERELLLEECDPTISICGTTADIKVIRTHKSTKTITTTHTHETIIVRSPPNVSGPYTVLIQTQELPTSTRTVVEVIVSTSTTRVEGQCRDTIIYEEIIPTTVVVEINTTTTREFVPIVPVTVTTVSWVEHKKISQCIIKRTSTSLAPGPGYGSASPPPGAPSQQPPPAAGSGGNYNSGQPAPSIPPVGASSGQGSGSQRYVHVDEHFDQCPQNPAGVWLIVDLLVLHHLPLPSSHPPPLKALPEACMEARLGACLRPRELQLAQVFQELHVPRVLRRPLHLPPREALVD</sequence>
<name>A0A9P7HLQ8_9HYPO</name>
<dbReference type="Proteomes" id="UP000750502">
    <property type="component" value="Unassembled WGS sequence"/>
</dbReference>
<evidence type="ECO:0000313" key="3">
    <source>
        <dbReference type="EMBL" id="KAG5762587.1"/>
    </source>
</evidence>
<keyword evidence="2" id="KW-0732">Signal</keyword>
<dbReference type="AlphaFoldDB" id="A0A9P7HLQ8"/>
<evidence type="ECO:0000256" key="2">
    <source>
        <dbReference type="SAM" id="SignalP"/>
    </source>
</evidence>
<feature type="chain" id="PRO_5040476490" evidence="2">
    <location>
        <begin position="24"/>
        <end position="366"/>
    </location>
</feature>
<dbReference type="EMBL" id="JADFTT010000364">
    <property type="protein sequence ID" value="KAG5762587.1"/>
    <property type="molecule type" value="Genomic_DNA"/>
</dbReference>
<feature type="compositionally biased region" description="Low complexity" evidence="1">
    <location>
        <begin position="265"/>
        <end position="274"/>
    </location>
</feature>
<dbReference type="OrthoDB" id="5105328at2759"/>
<feature type="region of interest" description="Disordered" evidence="1">
    <location>
        <begin position="223"/>
        <end position="274"/>
    </location>
</feature>
<gene>
    <name evidence="3" type="ORF">H9Q72_009315</name>
</gene>